<dbReference type="Gene3D" id="1.10.510.10">
    <property type="entry name" value="Transferase(Phosphotransferase) domain 1"/>
    <property type="match status" value="1"/>
</dbReference>
<dbReference type="InterPro" id="IPR000719">
    <property type="entry name" value="Prot_kinase_dom"/>
</dbReference>
<keyword evidence="3" id="KW-1185">Reference proteome</keyword>
<dbReference type="SUPFAM" id="SSF56112">
    <property type="entry name" value="Protein kinase-like (PK-like)"/>
    <property type="match status" value="1"/>
</dbReference>
<proteinExistence type="predicted"/>
<evidence type="ECO:0000313" key="3">
    <source>
        <dbReference type="Proteomes" id="UP000243217"/>
    </source>
</evidence>
<dbReference type="GO" id="GO:0005524">
    <property type="term" value="F:ATP binding"/>
    <property type="evidence" value="ECO:0007669"/>
    <property type="project" value="InterPro"/>
</dbReference>
<evidence type="ECO:0000313" key="2">
    <source>
        <dbReference type="EMBL" id="OQS00097.1"/>
    </source>
</evidence>
<comment type="caution">
    <text evidence="2">The sequence shown here is derived from an EMBL/GenBank/DDBJ whole genome shotgun (WGS) entry which is preliminary data.</text>
</comment>
<dbReference type="AlphaFoldDB" id="A0A1V9ZQ38"/>
<dbReference type="InterPro" id="IPR011009">
    <property type="entry name" value="Kinase-like_dom_sf"/>
</dbReference>
<dbReference type="OrthoDB" id="76895at2759"/>
<dbReference type="InterPro" id="IPR051681">
    <property type="entry name" value="Ser/Thr_Kinases-Pseudokinases"/>
</dbReference>
<feature type="domain" description="Protein kinase" evidence="1">
    <location>
        <begin position="1"/>
        <end position="140"/>
    </location>
</feature>
<keyword evidence="2" id="KW-0808">Transferase</keyword>
<dbReference type="STRING" id="74557.A0A1V9ZQ38"/>
<organism evidence="2 3">
    <name type="scientific">Thraustotheca clavata</name>
    <dbReference type="NCBI Taxonomy" id="74557"/>
    <lineage>
        <taxon>Eukaryota</taxon>
        <taxon>Sar</taxon>
        <taxon>Stramenopiles</taxon>
        <taxon>Oomycota</taxon>
        <taxon>Saprolegniomycetes</taxon>
        <taxon>Saprolegniales</taxon>
        <taxon>Achlyaceae</taxon>
        <taxon>Thraustotheca</taxon>
    </lineage>
</organism>
<keyword evidence="2" id="KW-0418">Kinase</keyword>
<name>A0A1V9ZQ38_9STRA</name>
<dbReference type="EMBL" id="JNBS01001751">
    <property type="protein sequence ID" value="OQS00097.1"/>
    <property type="molecule type" value="Genomic_DNA"/>
</dbReference>
<protein>
    <submittedName>
        <fullName evidence="2">Kinase</fullName>
    </submittedName>
</protein>
<dbReference type="Pfam" id="PF00069">
    <property type="entry name" value="Pkinase"/>
    <property type="match status" value="1"/>
</dbReference>
<dbReference type="PROSITE" id="PS50011">
    <property type="entry name" value="PROTEIN_KINASE_DOM"/>
    <property type="match status" value="1"/>
</dbReference>
<evidence type="ECO:0000259" key="1">
    <source>
        <dbReference type="PROSITE" id="PS50011"/>
    </source>
</evidence>
<gene>
    <name evidence="2" type="ORF">THRCLA_21751</name>
</gene>
<reference evidence="2 3" key="1">
    <citation type="journal article" date="2014" name="Genome Biol. Evol.">
        <title>The secreted proteins of Achlya hypogyna and Thraustotheca clavata identify the ancestral oomycete secretome and reveal gene acquisitions by horizontal gene transfer.</title>
        <authorList>
            <person name="Misner I."/>
            <person name="Blouin N."/>
            <person name="Leonard G."/>
            <person name="Richards T.A."/>
            <person name="Lane C.E."/>
        </authorList>
    </citation>
    <scope>NUCLEOTIDE SEQUENCE [LARGE SCALE GENOMIC DNA]</scope>
    <source>
        <strain evidence="2 3">ATCC 34112</strain>
    </source>
</reference>
<dbReference type="PANTHER" id="PTHR44329:SF214">
    <property type="entry name" value="PROTEIN KINASE DOMAIN-CONTAINING PROTEIN"/>
    <property type="match status" value="1"/>
</dbReference>
<dbReference type="GO" id="GO:0004674">
    <property type="term" value="F:protein serine/threonine kinase activity"/>
    <property type="evidence" value="ECO:0007669"/>
    <property type="project" value="TreeGrafter"/>
</dbReference>
<sequence>MGVAPISLNVLLDTAKGTKLTDFRTSRTVDEDMTMTNAVLTYQWMAPEVILGTKYSFPADIYSFGIILSEICTHVLPYARLSQRGSGWLTRQCILNQVSNGELYPSFDGDNIPTWVKDIAMQCLRLNDKERPTTFELVVC</sequence>
<accession>A0A1V9ZQ38</accession>
<dbReference type="Proteomes" id="UP000243217">
    <property type="component" value="Unassembled WGS sequence"/>
</dbReference>
<dbReference type="PANTHER" id="PTHR44329">
    <property type="entry name" value="SERINE/THREONINE-PROTEIN KINASE TNNI3K-RELATED"/>
    <property type="match status" value="1"/>
</dbReference>